<dbReference type="GeneID" id="92180475"/>
<feature type="transmembrane region" description="Helical" evidence="1">
    <location>
        <begin position="96"/>
        <end position="118"/>
    </location>
</feature>
<reference evidence="2 3" key="1">
    <citation type="journal article" date="2024" name="bioRxiv">
        <title>Comparative genomics of Cryptococcus and Kwoniella reveals pathogenesis evolution and contrasting karyotype dynamics via intercentromeric recombination or chromosome fusion.</title>
        <authorList>
            <person name="Coelho M.A."/>
            <person name="David-Palma M."/>
            <person name="Shea T."/>
            <person name="Bowers K."/>
            <person name="McGinley-Smith S."/>
            <person name="Mohammad A.W."/>
            <person name="Gnirke A."/>
            <person name="Yurkov A.M."/>
            <person name="Nowrousian M."/>
            <person name="Sun S."/>
            <person name="Cuomo C.A."/>
            <person name="Heitman J."/>
        </authorList>
    </citation>
    <scope>NUCLEOTIDE SEQUENCE [LARGE SCALE GENOMIC DNA]</scope>
    <source>
        <strain evidence="2 3">CBS 13917</strain>
    </source>
</reference>
<proteinExistence type="predicted"/>
<gene>
    <name evidence="2" type="ORF">IAR55_003217</name>
</gene>
<evidence type="ECO:0000313" key="3">
    <source>
        <dbReference type="Proteomes" id="UP001388673"/>
    </source>
</evidence>
<evidence type="ECO:0000313" key="2">
    <source>
        <dbReference type="EMBL" id="KAK8854479.1"/>
    </source>
</evidence>
<dbReference type="KEGG" id="kne:92180475"/>
<dbReference type="PANTHER" id="PTHR28013">
    <property type="entry name" value="PROTEIN DCV1-RELATED"/>
    <property type="match status" value="1"/>
</dbReference>
<feature type="transmembrane region" description="Helical" evidence="1">
    <location>
        <begin position="175"/>
        <end position="198"/>
    </location>
</feature>
<dbReference type="RefSeq" id="XP_066802717.1">
    <property type="nucleotide sequence ID" value="XM_066946325.1"/>
</dbReference>
<keyword evidence="1" id="KW-1133">Transmembrane helix</keyword>
<dbReference type="Proteomes" id="UP001388673">
    <property type="component" value="Unassembled WGS sequence"/>
</dbReference>
<dbReference type="GO" id="GO:0035838">
    <property type="term" value="C:growing cell tip"/>
    <property type="evidence" value="ECO:0007669"/>
    <property type="project" value="TreeGrafter"/>
</dbReference>
<feature type="transmembrane region" description="Helical" evidence="1">
    <location>
        <begin position="12"/>
        <end position="36"/>
    </location>
</feature>
<sequence length="214" mass="23594">MFRWHDCSEGHIILGLFFSLSSLVCLILTTFSTPFIRSFYFLSVPPSTSNGGTTRFGSFGWCTLVDGGADAGCTPEHVGYDWMEGGEVIGWLTRTMILFGIAALFMLLALITLVLSLLKVGKFMWNPVYFRTTALLGSLVSILAEIFALILWVNARHRFDRHNNTDATARAKYGAALWTGLIGATLSFLAAAIGGPAYQGRFMYRAARHQAYNV</sequence>
<keyword evidence="1" id="KW-0812">Transmembrane</keyword>
<keyword evidence="1" id="KW-0472">Membrane</keyword>
<dbReference type="GO" id="GO:0005886">
    <property type="term" value="C:plasma membrane"/>
    <property type="evidence" value="ECO:0007669"/>
    <property type="project" value="InterPro"/>
</dbReference>
<dbReference type="InterPro" id="IPR051380">
    <property type="entry name" value="pH-response_reg_palI/RIM9"/>
</dbReference>
<accession>A0AAW0YM22</accession>
<keyword evidence="3" id="KW-1185">Reference proteome</keyword>
<dbReference type="EMBL" id="JBCAWK010000006">
    <property type="protein sequence ID" value="KAK8854479.1"/>
    <property type="molecule type" value="Genomic_DNA"/>
</dbReference>
<name>A0AAW0YM22_9TREE</name>
<dbReference type="GO" id="GO:0032153">
    <property type="term" value="C:cell division site"/>
    <property type="evidence" value="ECO:0007669"/>
    <property type="project" value="TreeGrafter"/>
</dbReference>
<dbReference type="InterPro" id="IPR009571">
    <property type="entry name" value="SUR7/Rim9-like_fungi"/>
</dbReference>
<dbReference type="AlphaFoldDB" id="A0AAW0YM22"/>
<organism evidence="2 3">
    <name type="scientific">Kwoniella newhampshirensis</name>
    <dbReference type="NCBI Taxonomy" id="1651941"/>
    <lineage>
        <taxon>Eukaryota</taxon>
        <taxon>Fungi</taxon>
        <taxon>Dikarya</taxon>
        <taxon>Basidiomycota</taxon>
        <taxon>Agaricomycotina</taxon>
        <taxon>Tremellomycetes</taxon>
        <taxon>Tremellales</taxon>
        <taxon>Cryptococcaceae</taxon>
        <taxon>Kwoniella</taxon>
    </lineage>
</organism>
<feature type="transmembrane region" description="Helical" evidence="1">
    <location>
        <begin position="130"/>
        <end position="155"/>
    </location>
</feature>
<comment type="caution">
    <text evidence="2">The sequence shown here is derived from an EMBL/GenBank/DDBJ whole genome shotgun (WGS) entry which is preliminary data.</text>
</comment>
<evidence type="ECO:0000256" key="1">
    <source>
        <dbReference type="SAM" id="Phobius"/>
    </source>
</evidence>
<protein>
    <submittedName>
        <fullName evidence="2">Uncharacterized protein</fullName>
    </submittedName>
</protein>
<dbReference type="Pfam" id="PF06687">
    <property type="entry name" value="SUR7"/>
    <property type="match status" value="1"/>
</dbReference>
<dbReference type="PANTHER" id="PTHR28013:SF4">
    <property type="entry name" value="MARVEL DOMAIN-CONTAINING PROTEIN"/>
    <property type="match status" value="1"/>
</dbReference>